<dbReference type="GO" id="GO:0009372">
    <property type="term" value="P:quorum sensing"/>
    <property type="evidence" value="ECO:0007669"/>
    <property type="project" value="UniProtKB-UniRule"/>
</dbReference>
<reference evidence="12" key="1">
    <citation type="journal article" date="2000" name="Mol. Microbiol.">
        <title>Biosynthesis of carbapenem antibiotic and prodigiosin pigment in Serratia is under quorum sensing control.</title>
        <authorList>
            <person name="Thomson N.R."/>
            <person name="Crow M.A."/>
            <person name="McGowan S.J."/>
            <person name="Cox A."/>
            <person name="Salmond G.P."/>
        </authorList>
    </citation>
    <scope>NUCLEOTIDE SEQUENCE</scope>
    <source>
        <strain evidence="12">ATCC 39006</strain>
    </source>
</reference>
<dbReference type="Proteomes" id="UP000017700">
    <property type="component" value="Chromosome"/>
</dbReference>
<evidence type="ECO:0000256" key="7">
    <source>
        <dbReference type="ARBA" id="ARBA00048576"/>
    </source>
</evidence>
<dbReference type="SUPFAM" id="SSF55729">
    <property type="entry name" value="Acyl-CoA N-acyltransferases (Nat)"/>
    <property type="match status" value="1"/>
</dbReference>
<dbReference type="STRING" id="104623.Ser39006_01432"/>
<organism evidence="12">
    <name type="scientific">Serratia sp. (strain ATCC 39006)</name>
    <name type="common">Prodigiosinella confusarubida</name>
    <dbReference type="NCBI Taxonomy" id="104623"/>
    <lineage>
        <taxon>Bacteria</taxon>
        <taxon>Pseudomonadati</taxon>
        <taxon>Pseudomonadota</taxon>
        <taxon>Gammaproteobacteria</taxon>
        <taxon>Enterobacterales</taxon>
        <taxon>Pectobacteriaceae</taxon>
        <taxon>Prodigiosinella</taxon>
    </lineage>
</organism>
<keyword evidence="6 8" id="KW-0071">Autoinducer synthesis</keyword>
<evidence type="ECO:0000313" key="10">
    <source>
        <dbReference type="EMBL" id="AUH01937.1"/>
    </source>
</evidence>
<dbReference type="EMBL" id="AJ275980">
    <property type="protein sequence ID" value="CAB92553.1"/>
    <property type="molecule type" value="Genomic_DNA"/>
</dbReference>
<dbReference type="PANTHER" id="PTHR39322">
    <property type="entry name" value="ACYL-HOMOSERINE-LACTONE SYNTHASE"/>
    <property type="match status" value="1"/>
</dbReference>
<dbReference type="AlphaFoldDB" id="Q9L3I9"/>
<protein>
    <recommendedName>
        <fullName evidence="2 9">Acyl-homoserine-lactone synthase</fullName>
        <ecNumber evidence="1 9">2.3.1.184</ecNumber>
    </recommendedName>
    <alternativeName>
        <fullName evidence="9">Autoinducer synthesis protein</fullName>
    </alternativeName>
</protein>
<dbReference type="GO" id="GO:0007165">
    <property type="term" value="P:signal transduction"/>
    <property type="evidence" value="ECO:0007669"/>
    <property type="project" value="TreeGrafter"/>
</dbReference>
<evidence type="ECO:0000313" key="13">
    <source>
        <dbReference type="Proteomes" id="UP000017700"/>
    </source>
</evidence>
<dbReference type="PANTHER" id="PTHR39322:SF1">
    <property type="entry name" value="ISOVALERYL-HOMOSERINE LACTONE SYNTHASE"/>
    <property type="match status" value="1"/>
</dbReference>
<proteinExistence type="inferred from homology"/>
<comment type="catalytic activity">
    <reaction evidence="7 9">
        <text>a fatty acyl-[ACP] + S-adenosyl-L-methionine = an N-acyl-L-homoserine lactone + S-methyl-5'-thioadenosine + holo-[ACP] + H(+)</text>
        <dbReference type="Rhea" id="RHEA:10096"/>
        <dbReference type="Rhea" id="RHEA-COMP:9685"/>
        <dbReference type="Rhea" id="RHEA-COMP:14125"/>
        <dbReference type="ChEBI" id="CHEBI:15378"/>
        <dbReference type="ChEBI" id="CHEBI:17509"/>
        <dbReference type="ChEBI" id="CHEBI:55474"/>
        <dbReference type="ChEBI" id="CHEBI:59789"/>
        <dbReference type="ChEBI" id="CHEBI:64479"/>
        <dbReference type="ChEBI" id="CHEBI:138651"/>
        <dbReference type="EC" id="2.3.1.184"/>
    </reaction>
</comment>
<dbReference type="GO" id="GO:0061579">
    <property type="term" value="F:N-acyl homoserine lactone synthase activity"/>
    <property type="evidence" value="ECO:0007669"/>
    <property type="project" value="UniProtKB-UniRule"/>
</dbReference>
<evidence type="ECO:0000313" key="11">
    <source>
        <dbReference type="EMBL" id="AUH06259.1"/>
    </source>
</evidence>
<reference evidence="11" key="3">
    <citation type="submission" date="2013-09" db="EMBL/GenBank/DDBJ databases">
        <authorList>
            <person name="Wang G."/>
            <person name="Yang Y."/>
            <person name="Su Y."/>
        </authorList>
    </citation>
    <scope>NUCLEOTIDE SEQUENCE</scope>
    <source>
        <strain evidence="11">ATCC 39006</strain>
    </source>
</reference>
<dbReference type="EMBL" id="CP025085">
    <property type="protein sequence ID" value="AUH01937.1"/>
    <property type="molecule type" value="Genomic_DNA"/>
</dbReference>
<dbReference type="EC" id="2.3.1.184" evidence="1 9"/>
<keyword evidence="3 8" id="KW-0673">Quorum sensing</keyword>
<evidence type="ECO:0000313" key="14">
    <source>
        <dbReference type="Proteomes" id="UP000233778"/>
    </source>
</evidence>
<keyword evidence="13" id="KW-1185">Reference proteome</keyword>
<accession>Q9L3I9</accession>
<dbReference type="eggNOG" id="COG3916">
    <property type="taxonomic scope" value="Bacteria"/>
</dbReference>
<evidence type="ECO:0000256" key="9">
    <source>
        <dbReference type="RuleBase" id="RU361135"/>
    </source>
</evidence>
<evidence type="ECO:0000313" key="12">
    <source>
        <dbReference type="EMBL" id="CAB92553.1"/>
    </source>
</evidence>
<reference evidence="11" key="5">
    <citation type="submission" date="2017-11" db="EMBL/GenBank/DDBJ databases">
        <title>Complete genome sequence of Serratia sp. ATCC 39006.</title>
        <authorList>
            <person name="Hampton H.G."/>
            <person name="Jackson S.A."/>
            <person name="Jauregui R."/>
            <person name="Poulter G.T.M."/>
            <person name="Salmond G.P.C."/>
            <person name="Fineran P.C."/>
        </authorList>
    </citation>
    <scope>NUCLEOTIDE SEQUENCE</scope>
    <source>
        <strain evidence="11">ATCC 39006</strain>
    </source>
</reference>
<dbReference type="RefSeq" id="WP_021014702.1">
    <property type="nucleotide sequence ID" value="NZ_CP025084.1"/>
</dbReference>
<dbReference type="Proteomes" id="UP000233778">
    <property type="component" value="Chromosome"/>
</dbReference>
<sequence length="234" mass="27609">MIDFFDLDYDSLSQKRSAELFSLRKKTFKDRLNWRVSCEQNMEFDVYDNKNTTYIFGVYEGSIICSLRFIETRFPNMIIDTFKPYFTQLHLPEGNHIEASRLFIDKERIRALHLQQHPISLLLFLSMINYARSLGYEGIYAIVSHPMLIIFQRSGWQVSIVEKGLSEKHQNIYLIHMPVDEHNQHLLIKHINKKSPLLNNTLNAWPLSFCVRENRSDQFQLDPKPYGMFGIGNT</sequence>
<comment type="similarity">
    <text evidence="8 9">Belongs to the autoinducer synthase family.</text>
</comment>
<dbReference type="KEGG" id="serq:CWC46_20370"/>
<dbReference type="KEGG" id="sera:Ser39006_020365"/>
<evidence type="ECO:0000256" key="6">
    <source>
        <dbReference type="ARBA" id="ARBA00022929"/>
    </source>
</evidence>
<dbReference type="InterPro" id="IPR016181">
    <property type="entry name" value="Acyl_CoA_acyltransferase"/>
</dbReference>
<evidence type="ECO:0000256" key="8">
    <source>
        <dbReference type="PROSITE-ProRule" id="PRU00533"/>
    </source>
</evidence>
<dbReference type="OrthoDB" id="6169313at2"/>
<dbReference type="PRINTS" id="PR01549">
    <property type="entry name" value="AUTOINDCRSYN"/>
</dbReference>
<dbReference type="PROSITE" id="PS51187">
    <property type="entry name" value="AUTOINDUCER_SYNTH_2"/>
    <property type="match status" value="1"/>
</dbReference>
<name>Q9L3I9_SERS3</name>
<reference evidence="11 13" key="2">
    <citation type="journal article" date="2013" name="Genome Announc.">
        <title>Draft genome sequence of Serratia sp. strain ATCC 39006, a model bacterium for analysis of the biosynthesis and regulation of prodigiosin, a carbapenem, and gas vesicles.</title>
        <authorList>
            <person name="Fineran P.C."/>
            <person name="Iglesias Cans M.C."/>
            <person name="Ramsay J.P."/>
            <person name="Wilf N.M."/>
            <person name="Cossyleon D."/>
            <person name="McNeil M.B."/>
            <person name="Williamson N.R."/>
            <person name="Monson R.E."/>
            <person name="Becher S.A."/>
            <person name="Stanton J.A."/>
            <person name="Brugger K."/>
            <person name="Brown S.D."/>
            <person name="Salmond G.P."/>
        </authorList>
    </citation>
    <scope>NUCLEOTIDE SEQUENCE [LARGE SCALE GENOMIC DNA]</scope>
    <source>
        <strain evidence="11">ATCC 39006</strain>
        <strain evidence="13">ATCC 39006 / SC 11482</strain>
    </source>
</reference>
<evidence type="ECO:0000256" key="1">
    <source>
        <dbReference type="ARBA" id="ARBA00012340"/>
    </source>
</evidence>
<dbReference type="PROSITE" id="PS00949">
    <property type="entry name" value="AUTOINDUCER_SYNTH_1"/>
    <property type="match status" value="1"/>
</dbReference>
<dbReference type="Pfam" id="PF00765">
    <property type="entry name" value="Autoind_synth"/>
    <property type="match status" value="1"/>
</dbReference>
<dbReference type="EMBL" id="CP025084">
    <property type="protein sequence ID" value="AUH06259.1"/>
    <property type="molecule type" value="Genomic_DNA"/>
</dbReference>
<evidence type="ECO:0000256" key="5">
    <source>
        <dbReference type="ARBA" id="ARBA00022691"/>
    </source>
</evidence>
<evidence type="ECO:0000256" key="4">
    <source>
        <dbReference type="ARBA" id="ARBA00022679"/>
    </source>
</evidence>
<dbReference type="InterPro" id="IPR018311">
    <property type="entry name" value="Autoind_synth_CS"/>
</dbReference>
<reference evidence="10 14" key="4">
    <citation type="submission" date="2017-11" db="EMBL/GenBank/DDBJ databases">
        <title>Complete genome sequence of Serratia sp. ATCC 39006 LacA.</title>
        <authorList>
            <person name="Hampton H.G."/>
            <person name="Jackson S.A."/>
            <person name="Jauregui R."/>
            <person name="Poulter G.T.M."/>
            <person name="Salmond G.P.C."/>
            <person name="Fineran P.C."/>
        </authorList>
    </citation>
    <scope>NUCLEOTIDE SEQUENCE [LARGE SCALE GENOMIC DNA]</scope>
    <source>
        <strain evidence="10 14">ATCC 39006</strain>
    </source>
</reference>
<keyword evidence="4 9" id="KW-0808">Transferase</keyword>
<evidence type="ECO:0000256" key="3">
    <source>
        <dbReference type="ARBA" id="ARBA00022654"/>
    </source>
</evidence>
<dbReference type="Gene3D" id="3.40.630.30">
    <property type="match status" value="1"/>
</dbReference>
<evidence type="ECO:0000256" key="2">
    <source>
        <dbReference type="ARBA" id="ARBA00018768"/>
    </source>
</evidence>
<keyword evidence="5 9" id="KW-0949">S-adenosyl-L-methionine</keyword>
<dbReference type="InterPro" id="IPR001690">
    <property type="entry name" value="Autoind_synthase"/>
</dbReference>
<gene>
    <name evidence="12" type="primary">smaI</name>
    <name evidence="10" type="ORF">CWC46_20370</name>
    <name evidence="11" type="ORF">Ser39006_020365</name>
</gene>